<dbReference type="GO" id="GO:0051260">
    <property type="term" value="P:protein homooligomerization"/>
    <property type="evidence" value="ECO:0007669"/>
    <property type="project" value="InterPro"/>
</dbReference>
<evidence type="ECO:0000313" key="19">
    <source>
        <dbReference type="EMBL" id="CAG2238125.1"/>
    </source>
</evidence>
<dbReference type="Gene3D" id="1.10.287.70">
    <property type="match status" value="1"/>
</dbReference>
<dbReference type="SUPFAM" id="SSF81324">
    <property type="entry name" value="Voltage-gated potassium channels"/>
    <property type="match status" value="1"/>
</dbReference>
<keyword evidence="8" id="KW-0851">Voltage-gated channel</keyword>
<feature type="domain" description="Fucolectin tachylectin-4 pentraxin-1" evidence="18">
    <location>
        <begin position="20"/>
        <end position="173"/>
    </location>
</feature>
<keyword evidence="12 16" id="KW-0472">Membrane</keyword>
<dbReference type="PRINTS" id="PR00169">
    <property type="entry name" value="KCHANNEL"/>
</dbReference>
<comment type="caution">
    <text evidence="19">The sequence shown here is derived from an EMBL/GenBank/DDBJ whole genome shotgun (WGS) entry which is preliminary data.</text>
</comment>
<feature type="region of interest" description="Disordered" evidence="15">
    <location>
        <begin position="737"/>
        <end position="756"/>
    </location>
</feature>
<dbReference type="PANTHER" id="PTHR11537">
    <property type="entry name" value="VOLTAGE-GATED POTASSIUM CHANNEL"/>
    <property type="match status" value="1"/>
</dbReference>
<feature type="transmembrane region" description="Helical" evidence="16">
    <location>
        <begin position="426"/>
        <end position="447"/>
    </location>
</feature>
<keyword evidence="20" id="KW-1185">Reference proteome</keyword>
<dbReference type="EMBL" id="CAJPWZ010002415">
    <property type="protein sequence ID" value="CAG2238125.1"/>
    <property type="molecule type" value="Genomic_DNA"/>
</dbReference>
<dbReference type="Pfam" id="PF02214">
    <property type="entry name" value="BTB_2"/>
    <property type="match status" value="1"/>
</dbReference>
<sequence length="756" mass="85719">MLGRNALGLIYLMMLWVNANANIALKKPTKLSSTYDPNIKQGRSYNCCNSTYAVDGDYSDIVGNGDFVCAHSDSVDNQLSWWAVDLQDVYAIIAVDIFGRTDCCKIMMPTCSYNPWNNLEDGCKINCHYQASESQRITVTCPPKTKGRYVRIKRRDMLYLVICEVEVYGHLINNLHESAGTVTTYSCGKIGYGYIGPVIGTFVAKSNIQCTCTCITKTGCVAAEYDKNRKVCTLKGECTNATQSSLYADNDKRCTVWTIKEIRDGHTAVRHTIIMEEKYVIINISGQIYRIQRHIKNKLPAENKSIHITENGEIQTHYLYYRDKSVFERVLQFYGGSCIHIPHNVCPVAFVEELKFWGINSSSLSSCCFLKYKQQTAENVLLHTYMEDQRKEKVDKISTTISKLQKLRLYGRHILEINGNSMPCKVYFALSTFCILLAVFSIAISTLPEYRRNDFDTNVTEHEYACSSCSGGNKAKTTSSNIPFLKDNGMIEQVTDSANRSDPLNNYHTDKLSDMLNNFQLKVDCFEITQDCFVIILVGTNVCFAVDIMCRCFCAKSIKSVLVDPLNIIDITLTICAIFKVIQDKTEPSVNYHVLLYIQSFRVCRLFRLIRRLKAFRVLYFTLKSSKKELFAMCMYVCFVVILLSNFIYFVEGENFSSIPHSWWFSIVTMTTLGYGDMIPKTVVGKIMASFCSLLGLLLFSLVIPVMATTYISIYGIADIDINGSIDFNCESLSQRSLPRKDDSSSNHEEVFIVQD</sequence>
<evidence type="ECO:0000256" key="1">
    <source>
        <dbReference type="ARBA" id="ARBA00004141"/>
    </source>
</evidence>
<dbReference type="InterPro" id="IPR008979">
    <property type="entry name" value="Galactose-bd-like_sf"/>
</dbReference>
<dbReference type="InterPro" id="IPR028325">
    <property type="entry name" value="VG_K_chnl"/>
</dbReference>
<dbReference type="SUPFAM" id="SSF49785">
    <property type="entry name" value="Galactose-binding domain-like"/>
    <property type="match status" value="1"/>
</dbReference>
<evidence type="ECO:0000256" key="13">
    <source>
        <dbReference type="ARBA" id="ARBA00023157"/>
    </source>
</evidence>
<comment type="subcellular location">
    <subcellularLocation>
        <location evidence="1">Membrane</location>
        <topology evidence="1">Multi-pass membrane protein</topology>
    </subcellularLocation>
</comment>
<protein>
    <recommendedName>
        <fullName evidence="18">Fucolectin tachylectin-4 pentraxin-1 domain-containing protein</fullName>
    </recommendedName>
</protein>
<dbReference type="InterPro" id="IPR027359">
    <property type="entry name" value="Volt_channel_dom_sf"/>
</dbReference>
<dbReference type="Gene3D" id="2.60.120.260">
    <property type="entry name" value="Galactose-binding domain-like"/>
    <property type="match status" value="1"/>
</dbReference>
<keyword evidence="4 16" id="KW-0812">Transmembrane</keyword>
<dbReference type="GO" id="GO:0008076">
    <property type="term" value="C:voltage-gated potassium channel complex"/>
    <property type="evidence" value="ECO:0007669"/>
    <property type="project" value="InterPro"/>
</dbReference>
<evidence type="ECO:0000256" key="8">
    <source>
        <dbReference type="ARBA" id="ARBA00022882"/>
    </source>
</evidence>
<evidence type="ECO:0000256" key="3">
    <source>
        <dbReference type="ARBA" id="ARBA00022538"/>
    </source>
</evidence>
<evidence type="ECO:0000256" key="11">
    <source>
        <dbReference type="ARBA" id="ARBA00023065"/>
    </source>
</evidence>
<evidence type="ECO:0000256" key="2">
    <source>
        <dbReference type="ARBA" id="ARBA00022448"/>
    </source>
</evidence>
<feature type="chain" id="PRO_5035947373" description="Fucolectin tachylectin-4 pentraxin-1 domain-containing protein" evidence="17">
    <location>
        <begin position="22"/>
        <end position="756"/>
    </location>
</feature>
<feature type="transmembrane region" description="Helical" evidence="16">
    <location>
        <begin position="691"/>
        <end position="718"/>
    </location>
</feature>
<dbReference type="OrthoDB" id="6129506at2759"/>
<keyword evidence="6" id="KW-0631">Potassium channel</keyword>
<evidence type="ECO:0000256" key="12">
    <source>
        <dbReference type="ARBA" id="ARBA00023136"/>
    </source>
</evidence>
<dbReference type="PANTHER" id="PTHR11537:SF254">
    <property type="entry name" value="POTASSIUM VOLTAGE-GATED CHANNEL PROTEIN SHAB"/>
    <property type="match status" value="1"/>
</dbReference>
<evidence type="ECO:0000256" key="4">
    <source>
        <dbReference type="ARBA" id="ARBA00022692"/>
    </source>
</evidence>
<evidence type="ECO:0000256" key="9">
    <source>
        <dbReference type="ARBA" id="ARBA00022958"/>
    </source>
</evidence>
<dbReference type="SMART" id="SM00607">
    <property type="entry name" value="FTP"/>
    <property type="match status" value="1"/>
</dbReference>
<keyword evidence="5" id="KW-0479">Metal-binding</keyword>
<evidence type="ECO:0000259" key="18">
    <source>
        <dbReference type="SMART" id="SM00607"/>
    </source>
</evidence>
<evidence type="ECO:0000256" key="6">
    <source>
        <dbReference type="ARBA" id="ARBA00022826"/>
    </source>
</evidence>
<proteinExistence type="predicted"/>
<keyword evidence="14" id="KW-0407">Ion channel</keyword>
<dbReference type="InterPro" id="IPR003131">
    <property type="entry name" value="T1-type_BTB"/>
</dbReference>
<name>A0A8S3TWW1_MYTED</name>
<keyword evidence="11" id="KW-0406">Ion transport</keyword>
<evidence type="ECO:0000256" key="10">
    <source>
        <dbReference type="ARBA" id="ARBA00022989"/>
    </source>
</evidence>
<dbReference type="Proteomes" id="UP000683360">
    <property type="component" value="Unassembled WGS sequence"/>
</dbReference>
<evidence type="ECO:0000313" key="20">
    <source>
        <dbReference type="Proteomes" id="UP000683360"/>
    </source>
</evidence>
<dbReference type="InterPro" id="IPR005821">
    <property type="entry name" value="Ion_trans_dom"/>
</dbReference>
<dbReference type="GO" id="GO:0001508">
    <property type="term" value="P:action potential"/>
    <property type="evidence" value="ECO:0007669"/>
    <property type="project" value="TreeGrafter"/>
</dbReference>
<evidence type="ECO:0000256" key="5">
    <source>
        <dbReference type="ARBA" id="ARBA00022723"/>
    </source>
</evidence>
<dbReference type="Pfam" id="PF00520">
    <property type="entry name" value="Ion_trans"/>
    <property type="match status" value="1"/>
</dbReference>
<feature type="compositionally biased region" description="Basic and acidic residues" evidence="15">
    <location>
        <begin position="739"/>
        <end position="756"/>
    </location>
</feature>
<feature type="signal peptide" evidence="17">
    <location>
        <begin position="1"/>
        <end position="21"/>
    </location>
</feature>
<keyword evidence="2" id="KW-0813">Transport</keyword>
<keyword evidence="7" id="KW-0106">Calcium</keyword>
<dbReference type="AlphaFoldDB" id="A0A8S3TWW1"/>
<gene>
    <name evidence="19" type="ORF">MEDL_50551</name>
</gene>
<dbReference type="SUPFAM" id="SSF54695">
    <property type="entry name" value="POZ domain"/>
    <property type="match status" value="1"/>
</dbReference>
<accession>A0A8S3TWW1</accession>
<evidence type="ECO:0000256" key="7">
    <source>
        <dbReference type="ARBA" id="ARBA00022837"/>
    </source>
</evidence>
<dbReference type="GO" id="GO:0005249">
    <property type="term" value="F:voltage-gated potassium channel activity"/>
    <property type="evidence" value="ECO:0007669"/>
    <property type="project" value="InterPro"/>
</dbReference>
<evidence type="ECO:0000256" key="15">
    <source>
        <dbReference type="SAM" id="MobiDB-lite"/>
    </source>
</evidence>
<keyword evidence="17" id="KW-0732">Signal</keyword>
<dbReference type="GO" id="GO:0046872">
    <property type="term" value="F:metal ion binding"/>
    <property type="evidence" value="ECO:0007669"/>
    <property type="project" value="UniProtKB-KW"/>
</dbReference>
<evidence type="ECO:0000256" key="16">
    <source>
        <dbReference type="SAM" id="Phobius"/>
    </source>
</evidence>
<reference evidence="19" key="1">
    <citation type="submission" date="2021-03" db="EMBL/GenBank/DDBJ databases">
        <authorList>
            <person name="Bekaert M."/>
        </authorList>
    </citation>
    <scope>NUCLEOTIDE SEQUENCE</scope>
</reference>
<keyword evidence="9" id="KW-0630">Potassium</keyword>
<dbReference type="Pfam" id="PF22633">
    <property type="entry name" value="F5_F8_type_C_2"/>
    <property type="match status" value="1"/>
</dbReference>
<organism evidence="19 20">
    <name type="scientific">Mytilus edulis</name>
    <name type="common">Blue mussel</name>
    <dbReference type="NCBI Taxonomy" id="6550"/>
    <lineage>
        <taxon>Eukaryota</taxon>
        <taxon>Metazoa</taxon>
        <taxon>Spiralia</taxon>
        <taxon>Lophotrochozoa</taxon>
        <taxon>Mollusca</taxon>
        <taxon>Bivalvia</taxon>
        <taxon>Autobranchia</taxon>
        <taxon>Pteriomorphia</taxon>
        <taxon>Mytilida</taxon>
        <taxon>Mytiloidea</taxon>
        <taxon>Mytilidae</taxon>
        <taxon>Mytilinae</taxon>
        <taxon>Mytilus</taxon>
    </lineage>
</organism>
<dbReference type="InterPro" id="IPR011333">
    <property type="entry name" value="SKP1/BTB/POZ_sf"/>
</dbReference>
<keyword evidence="10 16" id="KW-1133">Transmembrane helix</keyword>
<feature type="transmembrane region" description="Helical" evidence="16">
    <location>
        <begin position="663"/>
        <end position="679"/>
    </location>
</feature>
<keyword evidence="3" id="KW-0633">Potassium transport</keyword>
<dbReference type="Gene3D" id="1.20.120.350">
    <property type="entry name" value="Voltage-gated potassium channels. Chain C"/>
    <property type="match status" value="1"/>
</dbReference>
<feature type="transmembrane region" description="Helical" evidence="16">
    <location>
        <begin position="630"/>
        <end position="651"/>
    </location>
</feature>
<evidence type="ECO:0000256" key="17">
    <source>
        <dbReference type="SAM" id="SignalP"/>
    </source>
</evidence>
<evidence type="ECO:0000256" key="14">
    <source>
        <dbReference type="ARBA" id="ARBA00023303"/>
    </source>
</evidence>
<dbReference type="Gene3D" id="3.30.710.10">
    <property type="entry name" value="Potassium Channel Kv1.1, Chain A"/>
    <property type="match status" value="1"/>
</dbReference>
<keyword evidence="13" id="KW-1015">Disulfide bond</keyword>
<dbReference type="InterPro" id="IPR006585">
    <property type="entry name" value="FTP1"/>
</dbReference>